<keyword evidence="2" id="KW-1185">Reference proteome</keyword>
<reference evidence="1" key="1">
    <citation type="submission" date="2022-09" db="EMBL/GenBank/DDBJ databases">
        <title>Maribacter litopenaei sp. nov., isolated from the intestinal tract of the Pacific White Shrimp, Litopenaeus vannamei.</title>
        <authorList>
            <person name="Kim S.Y."/>
            <person name="Hwang C.Y."/>
        </authorList>
    </citation>
    <scope>NUCLEOTIDE SEQUENCE</scope>
    <source>
        <strain evidence="1">HL-LV01</strain>
    </source>
</reference>
<dbReference type="EMBL" id="CP104205">
    <property type="protein sequence ID" value="UWX54650.1"/>
    <property type="molecule type" value="Genomic_DNA"/>
</dbReference>
<gene>
    <name evidence="1" type="ORF">NYZ99_17585</name>
</gene>
<dbReference type="SUPFAM" id="SSF53383">
    <property type="entry name" value="PLP-dependent transferases"/>
    <property type="match status" value="1"/>
</dbReference>
<evidence type="ECO:0000313" key="2">
    <source>
        <dbReference type="Proteomes" id="UP001059209"/>
    </source>
</evidence>
<protein>
    <submittedName>
        <fullName evidence="1">Uncharacterized protein</fullName>
    </submittedName>
</protein>
<evidence type="ECO:0000313" key="1">
    <source>
        <dbReference type="EMBL" id="UWX54650.1"/>
    </source>
</evidence>
<dbReference type="Proteomes" id="UP001059209">
    <property type="component" value="Chromosome"/>
</dbReference>
<organism evidence="1 2">
    <name type="scientific">Maribacter litopenaei</name>
    <dbReference type="NCBI Taxonomy" id="2976127"/>
    <lineage>
        <taxon>Bacteria</taxon>
        <taxon>Pseudomonadati</taxon>
        <taxon>Bacteroidota</taxon>
        <taxon>Flavobacteriia</taxon>
        <taxon>Flavobacteriales</taxon>
        <taxon>Flavobacteriaceae</taxon>
        <taxon>Maribacter</taxon>
    </lineage>
</organism>
<dbReference type="RefSeq" id="WP_260572508.1">
    <property type="nucleotide sequence ID" value="NZ_CP104205.1"/>
</dbReference>
<proteinExistence type="predicted"/>
<name>A0ABY5Y924_9FLAO</name>
<accession>A0ABY5Y924</accession>
<dbReference type="InterPro" id="IPR015424">
    <property type="entry name" value="PyrdxlP-dep_Trfase"/>
</dbReference>
<sequence length="113" mass="13515">MKKRDFIKQLGGAALFSPFLGMPQNHFSSTHKPYPLAEDAFWERIREDYELKPDYINLENGYYNFIPKPTLEKYLEHLKMVNYEASYYMRTVQWENKDRVRNRLASFVGASPR</sequence>